<feature type="compositionally biased region" description="Basic and acidic residues" evidence="2">
    <location>
        <begin position="611"/>
        <end position="624"/>
    </location>
</feature>
<feature type="compositionally biased region" description="Basic and acidic residues" evidence="2">
    <location>
        <begin position="588"/>
        <end position="601"/>
    </location>
</feature>
<dbReference type="SUPFAM" id="SSF48371">
    <property type="entry name" value="ARM repeat"/>
    <property type="match status" value="1"/>
</dbReference>
<evidence type="ECO:0000313" key="4">
    <source>
        <dbReference type="RefSeq" id="XP_005107564.1"/>
    </source>
</evidence>
<evidence type="ECO:0000256" key="2">
    <source>
        <dbReference type="SAM" id="MobiDB-lite"/>
    </source>
</evidence>
<keyword evidence="3" id="KW-1185">Reference proteome</keyword>
<reference evidence="4" key="1">
    <citation type="submission" date="2025-08" db="UniProtKB">
        <authorList>
            <consortium name="RefSeq"/>
        </authorList>
    </citation>
    <scope>IDENTIFICATION</scope>
</reference>
<gene>
    <name evidence="4" type="primary">LOC101858891</name>
</gene>
<dbReference type="RefSeq" id="XP_005107564.1">
    <property type="nucleotide sequence ID" value="XM_005107507.2"/>
</dbReference>
<dbReference type="Proteomes" id="UP000694888">
    <property type="component" value="Unplaced"/>
</dbReference>
<feature type="compositionally biased region" description="Basic and acidic residues" evidence="2">
    <location>
        <begin position="523"/>
        <end position="541"/>
    </location>
</feature>
<feature type="coiled-coil region" evidence="1">
    <location>
        <begin position="425"/>
        <end position="452"/>
    </location>
</feature>
<dbReference type="PANTHER" id="PTHR34105:SF1">
    <property type="entry name" value="PROLINE-, GLUTAMIC ACID- AND LEUCINE-RICH PROTEIN 1"/>
    <property type="match status" value="1"/>
</dbReference>
<feature type="compositionally biased region" description="Basic residues" evidence="2">
    <location>
        <begin position="542"/>
        <end position="554"/>
    </location>
</feature>
<sequence>MFPISQSGLGGNQQRGSRKNEEWTTNCLQLVYSAHRTLSAMCENVDTGEDSAPKEPPGLRCTPVSEELAVEQMAAVFMEQCQALTQILSMPMEGLVRLPLGVILKLITRSLNMSYKDVTALPSLKDLASVLPSLQQSSMEVLCSLILCCNTNLLPQSRLILDLLQRVLVSTGRMESHEKSTTRSWVYRVLSEWLKMAGMGRHFLSHLNYFIQEIVSDVQFIDKPHKEANGIGTAEATAVDDAVSSRATGKGKKKKKNRTADSYKDLSVMNNLNSGVDPGLCKPYVAEATFCGLELSKVILERGQFILLQKLVRHILETTSTLQRTDASSHSAYSQLACRLGLYHVVWVCSQVPLDNGVGTADTVAHFQQTNQALSLISRASHAGSFVEVRSFCQERLFSMHSLGSLSRPIVRKVLPDDKDESQDLSETVREVEKLTEENDSLRKRMLEVEMERHNQARLVASLQQEIVTLRAAQIQERNNAEESEHDSPDDQDDVVLPDNGSEMEVNRENEEEEQETSLAETSLKDLEEEKEVHTKMEDARKGKRKRKGKKKKSLQMNSSTAETPELDSKPGSHSNSGLSPQIKKRAVSSDKDIEKSDVKKMRVVTSNQDTKTEEIQTEPDPEHVQEMLLDFVDAEPDA</sequence>
<dbReference type="PANTHER" id="PTHR34105">
    <property type="entry name" value="PROLINE-, GLUTAMIC ACID- AND LEUCINE-RICH PROTEIN 1"/>
    <property type="match status" value="1"/>
</dbReference>
<accession>A0ABM0K2Z8</accession>
<feature type="region of interest" description="Disordered" evidence="2">
    <location>
        <begin position="477"/>
        <end position="624"/>
    </location>
</feature>
<dbReference type="InterPro" id="IPR016024">
    <property type="entry name" value="ARM-type_fold"/>
</dbReference>
<evidence type="ECO:0000256" key="1">
    <source>
        <dbReference type="SAM" id="Coils"/>
    </source>
</evidence>
<dbReference type="GeneID" id="101858891"/>
<organism evidence="3 4">
    <name type="scientific">Aplysia californica</name>
    <name type="common">California sea hare</name>
    <dbReference type="NCBI Taxonomy" id="6500"/>
    <lineage>
        <taxon>Eukaryota</taxon>
        <taxon>Metazoa</taxon>
        <taxon>Spiralia</taxon>
        <taxon>Lophotrochozoa</taxon>
        <taxon>Mollusca</taxon>
        <taxon>Gastropoda</taxon>
        <taxon>Heterobranchia</taxon>
        <taxon>Euthyneura</taxon>
        <taxon>Tectipleura</taxon>
        <taxon>Aplysiida</taxon>
        <taxon>Aplysioidea</taxon>
        <taxon>Aplysiidae</taxon>
        <taxon>Aplysia</taxon>
    </lineage>
</organism>
<evidence type="ECO:0000313" key="3">
    <source>
        <dbReference type="Proteomes" id="UP000694888"/>
    </source>
</evidence>
<proteinExistence type="predicted"/>
<keyword evidence="1" id="KW-0175">Coiled coil</keyword>
<protein>
    <submittedName>
        <fullName evidence="4">Uncharacterized protein LOC101858891</fullName>
    </submittedName>
</protein>
<feature type="compositionally biased region" description="Basic and acidic residues" evidence="2">
    <location>
        <begin position="479"/>
        <end position="489"/>
    </location>
</feature>
<name>A0ABM0K2Z8_APLCA</name>
<feature type="region of interest" description="Disordered" evidence="2">
    <location>
        <begin position="1"/>
        <end position="20"/>
    </location>
</feature>